<proteinExistence type="predicted"/>
<protein>
    <submittedName>
        <fullName evidence="1">Pimeloyl-ACP methyl ester carboxylesterase</fullName>
    </submittedName>
</protein>
<evidence type="ECO:0000313" key="2">
    <source>
        <dbReference type="Proteomes" id="UP000521922"/>
    </source>
</evidence>
<evidence type="ECO:0000313" key="1">
    <source>
        <dbReference type="EMBL" id="NYD20587.1"/>
    </source>
</evidence>
<dbReference type="Proteomes" id="UP000521922">
    <property type="component" value="Unassembled WGS sequence"/>
</dbReference>
<name>A0A7Y9ARS0_9ACTN</name>
<comment type="caution">
    <text evidence="1">The sequence shown here is derived from an EMBL/GenBank/DDBJ whole genome shotgun (WGS) entry which is preliminary data.</text>
</comment>
<dbReference type="RefSeq" id="WP_218884666.1">
    <property type="nucleotide sequence ID" value="NZ_BAAAGN010000002.1"/>
</dbReference>
<keyword evidence="2" id="KW-1185">Reference proteome</keyword>
<gene>
    <name evidence="1" type="ORF">BJ968_000127</name>
</gene>
<sequence length="159" mass="17281">MSGVVVGDGLADWELAEIERANGSGLQPVVLVHGLWLLSSSWQPRRDLLETHGRTTVAPGRPDHPGTVEEAFAGPDVLARGGTRVDRFSPDRTAPCWSWRGEQQHRTGEDRRAISGLQRRNPGLIEFVTVPGHGHSTTIDHGGKEVAQPGVEFIARSAR</sequence>
<reference evidence="1 2" key="1">
    <citation type="submission" date="2020-07" db="EMBL/GenBank/DDBJ databases">
        <title>Sequencing the genomes of 1000 actinobacteria strains.</title>
        <authorList>
            <person name="Klenk H.-P."/>
        </authorList>
    </citation>
    <scope>NUCLEOTIDE SEQUENCE [LARGE SCALE GENOMIC DNA]</scope>
    <source>
        <strain evidence="1 2">DSM 7487</strain>
    </source>
</reference>
<organism evidence="1 2">
    <name type="scientific">Kineococcus aurantiacus</name>
    <dbReference type="NCBI Taxonomy" id="37633"/>
    <lineage>
        <taxon>Bacteria</taxon>
        <taxon>Bacillati</taxon>
        <taxon>Actinomycetota</taxon>
        <taxon>Actinomycetes</taxon>
        <taxon>Kineosporiales</taxon>
        <taxon>Kineosporiaceae</taxon>
        <taxon>Kineococcus</taxon>
    </lineage>
</organism>
<dbReference type="SUPFAM" id="SSF53474">
    <property type="entry name" value="alpha/beta-Hydrolases"/>
    <property type="match status" value="1"/>
</dbReference>
<accession>A0A7Y9ARS0</accession>
<dbReference type="InterPro" id="IPR029058">
    <property type="entry name" value="AB_hydrolase_fold"/>
</dbReference>
<dbReference type="EMBL" id="JACCBB010000001">
    <property type="protein sequence ID" value="NYD20587.1"/>
    <property type="molecule type" value="Genomic_DNA"/>
</dbReference>
<dbReference type="AlphaFoldDB" id="A0A7Y9ARS0"/>